<evidence type="ECO:0000256" key="1">
    <source>
        <dbReference type="SAM" id="MobiDB-lite"/>
    </source>
</evidence>
<keyword evidence="3" id="KW-1185">Reference proteome</keyword>
<organism evidence="2 3">
    <name type="scientific">Didymella exigua CBS 183.55</name>
    <dbReference type="NCBI Taxonomy" id="1150837"/>
    <lineage>
        <taxon>Eukaryota</taxon>
        <taxon>Fungi</taxon>
        <taxon>Dikarya</taxon>
        <taxon>Ascomycota</taxon>
        <taxon>Pezizomycotina</taxon>
        <taxon>Dothideomycetes</taxon>
        <taxon>Pleosporomycetidae</taxon>
        <taxon>Pleosporales</taxon>
        <taxon>Pleosporineae</taxon>
        <taxon>Didymellaceae</taxon>
        <taxon>Didymella</taxon>
    </lineage>
</organism>
<gene>
    <name evidence="2" type="ORF">M421DRAFT_248465</name>
</gene>
<reference evidence="2" key="1">
    <citation type="journal article" date="2020" name="Stud. Mycol.">
        <title>101 Dothideomycetes genomes: a test case for predicting lifestyles and emergence of pathogens.</title>
        <authorList>
            <person name="Haridas S."/>
            <person name="Albert R."/>
            <person name="Binder M."/>
            <person name="Bloem J."/>
            <person name="Labutti K."/>
            <person name="Salamov A."/>
            <person name="Andreopoulos B."/>
            <person name="Baker S."/>
            <person name="Barry K."/>
            <person name="Bills G."/>
            <person name="Bluhm B."/>
            <person name="Cannon C."/>
            <person name="Castanera R."/>
            <person name="Culley D."/>
            <person name="Daum C."/>
            <person name="Ezra D."/>
            <person name="Gonzalez J."/>
            <person name="Henrissat B."/>
            <person name="Kuo A."/>
            <person name="Liang C."/>
            <person name="Lipzen A."/>
            <person name="Lutzoni F."/>
            <person name="Magnuson J."/>
            <person name="Mondo S."/>
            <person name="Nolan M."/>
            <person name="Ohm R."/>
            <person name="Pangilinan J."/>
            <person name="Park H.-J."/>
            <person name="Ramirez L."/>
            <person name="Alfaro M."/>
            <person name="Sun H."/>
            <person name="Tritt A."/>
            <person name="Yoshinaga Y."/>
            <person name="Zwiers L.-H."/>
            <person name="Turgeon B."/>
            <person name="Goodwin S."/>
            <person name="Spatafora J."/>
            <person name="Crous P."/>
            <person name="Grigoriev I."/>
        </authorList>
    </citation>
    <scope>NUCLEOTIDE SEQUENCE</scope>
    <source>
        <strain evidence="2">CBS 183.55</strain>
    </source>
</reference>
<evidence type="ECO:0000313" key="3">
    <source>
        <dbReference type="Proteomes" id="UP000800082"/>
    </source>
</evidence>
<dbReference type="Proteomes" id="UP000800082">
    <property type="component" value="Unassembled WGS sequence"/>
</dbReference>
<sequence>MCHIRTGTMARDCRRPCPLPVVDDCISSGADFANACSFSTAFTESQPPSPHTGATLFPNSKYNKDKRTTRKQNRSFVSPQIMNIAPRVVFPNRSKARIWGPFLSAQIGTVEFPTQV</sequence>
<protein>
    <submittedName>
        <fullName evidence="2">Uncharacterized protein</fullName>
    </submittedName>
</protein>
<dbReference type="GeneID" id="54346228"/>
<dbReference type="AlphaFoldDB" id="A0A6A5S2P6"/>
<dbReference type="RefSeq" id="XP_033452994.1">
    <property type="nucleotide sequence ID" value="XM_033588581.1"/>
</dbReference>
<accession>A0A6A5S2P6</accession>
<proteinExistence type="predicted"/>
<name>A0A6A5S2P6_9PLEO</name>
<feature type="region of interest" description="Disordered" evidence="1">
    <location>
        <begin position="41"/>
        <end position="74"/>
    </location>
</feature>
<dbReference type="EMBL" id="ML978958">
    <property type="protein sequence ID" value="KAF1932746.1"/>
    <property type="molecule type" value="Genomic_DNA"/>
</dbReference>
<evidence type="ECO:0000313" key="2">
    <source>
        <dbReference type="EMBL" id="KAF1932746.1"/>
    </source>
</evidence>